<evidence type="ECO:0008006" key="3">
    <source>
        <dbReference type="Google" id="ProtNLM"/>
    </source>
</evidence>
<dbReference type="EMBL" id="JAPDRL010000033">
    <property type="protein sequence ID" value="KAJ9664971.1"/>
    <property type="molecule type" value="Genomic_DNA"/>
</dbReference>
<dbReference type="Pfam" id="PF26639">
    <property type="entry name" value="Het-6_barrel"/>
    <property type="match status" value="1"/>
</dbReference>
<dbReference type="PANTHER" id="PTHR24148">
    <property type="entry name" value="ANKYRIN REPEAT DOMAIN-CONTAINING PROTEIN 39 HOMOLOG-RELATED"/>
    <property type="match status" value="1"/>
</dbReference>
<reference evidence="1" key="1">
    <citation type="submission" date="2022-10" db="EMBL/GenBank/DDBJ databases">
        <title>Culturing micro-colonial fungi from biological soil crusts in the Mojave desert and describing Neophaeococcomyces mojavensis, and introducing the new genera and species Taxawa tesnikishii.</title>
        <authorList>
            <person name="Kurbessoian T."/>
            <person name="Stajich J.E."/>
        </authorList>
    </citation>
    <scope>NUCLEOTIDE SEQUENCE</scope>
    <source>
        <strain evidence="1">TK_1</strain>
    </source>
</reference>
<name>A0ABQ9NVA6_9PEZI</name>
<dbReference type="PANTHER" id="PTHR24148:SF64">
    <property type="entry name" value="HETEROKARYON INCOMPATIBILITY DOMAIN-CONTAINING PROTEIN"/>
    <property type="match status" value="1"/>
</dbReference>
<protein>
    <recommendedName>
        <fullName evidence="3">Heterokaryon incompatibility domain-containing protein</fullName>
    </recommendedName>
</protein>
<dbReference type="Proteomes" id="UP001172684">
    <property type="component" value="Unassembled WGS sequence"/>
</dbReference>
<keyword evidence="2" id="KW-1185">Reference proteome</keyword>
<accession>A0ABQ9NVA6</accession>
<evidence type="ECO:0000313" key="1">
    <source>
        <dbReference type="EMBL" id="KAJ9664971.1"/>
    </source>
</evidence>
<dbReference type="InterPro" id="IPR052895">
    <property type="entry name" value="HetReg/Transcr_Mod"/>
</dbReference>
<gene>
    <name evidence="1" type="ORF">H2201_004835</name>
</gene>
<sequence length="76" mass="8393">MSQKGYVGLCPKSARKGDVIAVLPGGMVPFILRPLNDSQPTYYTLVGESYVHGIMDGEAILEQRRKGDELHEFAIK</sequence>
<organism evidence="1 2">
    <name type="scientific">Coniosporium apollinis</name>
    <dbReference type="NCBI Taxonomy" id="61459"/>
    <lineage>
        <taxon>Eukaryota</taxon>
        <taxon>Fungi</taxon>
        <taxon>Dikarya</taxon>
        <taxon>Ascomycota</taxon>
        <taxon>Pezizomycotina</taxon>
        <taxon>Dothideomycetes</taxon>
        <taxon>Dothideomycetes incertae sedis</taxon>
        <taxon>Coniosporium</taxon>
    </lineage>
</organism>
<proteinExistence type="predicted"/>
<comment type="caution">
    <text evidence="1">The sequence shown here is derived from an EMBL/GenBank/DDBJ whole genome shotgun (WGS) entry which is preliminary data.</text>
</comment>
<evidence type="ECO:0000313" key="2">
    <source>
        <dbReference type="Proteomes" id="UP001172684"/>
    </source>
</evidence>